<dbReference type="EC" id="2.4.1.-" evidence="11"/>
<feature type="transmembrane region" description="Helical" evidence="11">
    <location>
        <begin position="100"/>
        <end position="118"/>
    </location>
</feature>
<feature type="transmembrane region" description="Helical" evidence="11">
    <location>
        <begin position="450"/>
        <end position="470"/>
    </location>
</feature>
<comment type="caution">
    <text evidence="12">The sequence shown here is derived from an EMBL/GenBank/DDBJ whole genome shotgun (WGS) entry which is preliminary data.</text>
</comment>
<keyword evidence="4 11" id="KW-0337">GPI-anchor biosynthesis</keyword>
<feature type="transmembrane region" description="Helical" evidence="11">
    <location>
        <begin position="476"/>
        <end position="497"/>
    </location>
</feature>
<comment type="pathway">
    <text evidence="2 11">Glycolipid biosynthesis; glycosylphosphatidylinositol-anchor biosynthesis.</text>
</comment>
<feature type="transmembrane region" description="Helical" evidence="11">
    <location>
        <begin position="20"/>
        <end position="37"/>
    </location>
</feature>
<evidence type="ECO:0000313" key="12">
    <source>
        <dbReference type="EMBL" id="KAL3529762.1"/>
    </source>
</evidence>
<feature type="transmembrane region" description="Helical" evidence="11">
    <location>
        <begin position="420"/>
        <end position="441"/>
    </location>
</feature>
<evidence type="ECO:0000256" key="8">
    <source>
        <dbReference type="ARBA" id="ARBA00022824"/>
    </source>
</evidence>
<dbReference type="GO" id="GO:0005789">
    <property type="term" value="C:endoplasmic reticulum membrane"/>
    <property type="evidence" value="ECO:0007669"/>
    <property type="project" value="UniProtKB-SubCell"/>
</dbReference>
<protein>
    <recommendedName>
        <fullName evidence="11">GPI mannosyltransferase 2</fullName>
        <ecNumber evidence="11">2.4.1.-</ecNumber>
    </recommendedName>
</protein>
<accession>A0ABD3AG78</accession>
<evidence type="ECO:0000256" key="6">
    <source>
        <dbReference type="ARBA" id="ARBA00022679"/>
    </source>
</evidence>
<evidence type="ECO:0000256" key="4">
    <source>
        <dbReference type="ARBA" id="ARBA00022502"/>
    </source>
</evidence>
<keyword evidence="6 11" id="KW-0808">Transferase</keyword>
<dbReference type="Pfam" id="PF04188">
    <property type="entry name" value="Mannosyl_trans2"/>
    <property type="match status" value="1"/>
</dbReference>
<feature type="transmembrane region" description="Helical" evidence="11">
    <location>
        <begin position="163"/>
        <end position="181"/>
    </location>
</feature>
<feature type="transmembrane region" description="Helical" evidence="11">
    <location>
        <begin position="188"/>
        <end position="214"/>
    </location>
</feature>
<evidence type="ECO:0000256" key="9">
    <source>
        <dbReference type="ARBA" id="ARBA00022989"/>
    </source>
</evidence>
<dbReference type="GO" id="GO:0016757">
    <property type="term" value="F:glycosyltransferase activity"/>
    <property type="evidence" value="ECO:0007669"/>
    <property type="project" value="UniProtKB-KW"/>
</dbReference>
<dbReference type="InterPro" id="IPR007315">
    <property type="entry name" value="PIG-V/Gpi18"/>
</dbReference>
<dbReference type="AlphaFoldDB" id="A0ABD3AG78"/>
<reference evidence="12 13" key="1">
    <citation type="submission" date="2024-11" db="EMBL/GenBank/DDBJ databases">
        <title>A near-complete genome assembly of Cinchona calisaya.</title>
        <authorList>
            <person name="Lian D.C."/>
            <person name="Zhao X.W."/>
            <person name="Wei L."/>
        </authorList>
    </citation>
    <scope>NUCLEOTIDE SEQUENCE [LARGE SCALE GENOMIC DNA]</scope>
    <source>
        <tissue evidence="12">Nenye</tissue>
    </source>
</reference>
<evidence type="ECO:0000256" key="1">
    <source>
        <dbReference type="ARBA" id="ARBA00004477"/>
    </source>
</evidence>
<keyword evidence="8 11" id="KW-0256">Endoplasmic reticulum</keyword>
<keyword evidence="9 11" id="KW-1133">Transmembrane helix</keyword>
<evidence type="ECO:0000256" key="5">
    <source>
        <dbReference type="ARBA" id="ARBA00022676"/>
    </source>
</evidence>
<evidence type="ECO:0000256" key="10">
    <source>
        <dbReference type="ARBA" id="ARBA00023136"/>
    </source>
</evidence>
<dbReference type="PANTHER" id="PTHR12468:SF2">
    <property type="entry name" value="GPI MANNOSYLTRANSFERASE 2"/>
    <property type="match status" value="1"/>
</dbReference>
<keyword evidence="5 11" id="KW-0328">Glycosyltransferase</keyword>
<dbReference type="GO" id="GO:0006506">
    <property type="term" value="P:GPI anchor biosynthetic process"/>
    <property type="evidence" value="ECO:0007669"/>
    <property type="project" value="UniProtKB-KW"/>
</dbReference>
<name>A0ABD3AG78_9GENT</name>
<feature type="transmembrane region" description="Helical" evidence="11">
    <location>
        <begin position="324"/>
        <end position="342"/>
    </location>
</feature>
<comment type="similarity">
    <text evidence="3 11">Belongs to the PIGV family.</text>
</comment>
<proteinExistence type="inferred from homology"/>
<feature type="transmembrane region" description="Helical" evidence="11">
    <location>
        <begin position="130"/>
        <end position="151"/>
    </location>
</feature>
<evidence type="ECO:0000256" key="7">
    <source>
        <dbReference type="ARBA" id="ARBA00022692"/>
    </source>
</evidence>
<sequence length="500" mass="55502">MRSKSFSIKPDSHAHRVRVLKCALSSRILLIALILLWRSLLSPYDTSALISPTCVSASNANSDSPVLFPRAASALENSIVWDGVYFVRIAQCGYEYEQSYAFFPLLPICISLVSRTVFAPLIPMIGQRAVLGLSGYVINNVAFIFAALYLYRLSVLILNDPEVALLASILFCFNPASIFYSSIYSESLYALLSVGGLYNLMGGANNIATLLFALSGAARSNGMLNAGYIGFQTMHWAYDAISLKKHAFVGLQVVVSGALRCFCIFIPFFSFQAYGYFNICRGHADDEMRPWCKARIPLLYDYIQSHYWGGGFLRYFQVKQLPNFLLASPILSLAICSIVHYVKMWPAVFFSLGLGTAPAKKEMSATVFSLGANTELKTVGVLENETSGTLQDAHCIRLRKRFTKEESIAMNITSEGPPSLPVIVLPFILHLGFMAATAFLIMHVQVATRFLSASPSLYWFASYVMITPSIGKRWGYFIWAYSVSYVLLGSLLFSNFYPFT</sequence>
<dbReference type="Proteomes" id="UP001630127">
    <property type="component" value="Unassembled WGS sequence"/>
</dbReference>
<evidence type="ECO:0000256" key="3">
    <source>
        <dbReference type="ARBA" id="ARBA00008698"/>
    </source>
</evidence>
<evidence type="ECO:0000313" key="13">
    <source>
        <dbReference type="Proteomes" id="UP001630127"/>
    </source>
</evidence>
<keyword evidence="7 11" id="KW-0812">Transmembrane</keyword>
<evidence type="ECO:0000256" key="11">
    <source>
        <dbReference type="RuleBase" id="RU363112"/>
    </source>
</evidence>
<gene>
    <name evidence="12" type="ORF">ACH5RR_009084</name>
</gene>
<comment type="function">
    <text evidence="11">Mannosyltransferase involved in glycosylphosphatidylinositol-anchor biosynthesis.</text>
</comment>
<keyword evidence="10 11" id="KW-0472">Membrane</keyword>
<organism evidence="12 13">
    <name type="scientific">Cinchona calisaya</name>
    <dbReference type="NCBI Taxonomy" id="153742"/>
    <lineage>
        <taxon>Eukaryota</taxon>
        <taxon>Viridiplantae</taxon>
        <taxon>Streptophyta</taxon>
        <taxon>Embryophyta</taxon>
        <taxon>Tracheophyta</taxon>
        <taxon>Spermatophyta</taxon>
        <taxon>Magnoliopsida</taxon>
        <taxon>eudicotyledons</taxon>
        <taxon>Gunneridae</taxon>
        <taxon>Pentapetalae</taxon>
        <taxon>asterids</taxon>
        <taxon>lamiids</taxon>
        <taxon>Gentianales</taxon>
        <taxon>Rubiaceae</taxon>
        <taxon>Cinchonoideae</taxon>
        <taxon>Cinchoneae</taxon>
        <taxon>Cinchona</taxon>
    </lineage>
</organism>
<comment type="subcellular location">
    <subcellularLocation>
        <location evidence="1 11">Endoplasmic reticulum membrane</location>
        <topology evidence="1 11">Multi-pass membrane protein</topology>
    </subcellularLocation>
</comment>
<dbReference type="PANTHER" id="PTHR12468">
    <property type="entry name" value="GPI MANNOSYLTRANSFERASE 2"/>
    <property type="match status" value="1"/>
</dbReference>
<evidence type="ECO:0000256" key="2">
    <source>
        <dbReference type="ARBA" id="ARBA00004687"/>
    </source>
</evidence>
<feature type="transmembrane region" description="Helical" evidence="11">
    <location>
        <begin position="247"/>
        <end position="271"/>
    </location>
</feature>
<dbReference type="EMBL" id="JBJUIK010000004">
    <property type="protein sequence ID" value="KAL3529762.1"/>
    <property type="molecule type" value="Genomic_DNA"/>
</dbReference>
<keyword evidence="13" id="KW-1185">Reference proteome</keyword>